<keyword evidence="1" id="KW-0732">Signal</keyword>
<dbReference type="AlphaFoldDB" id="A0AAD6LYU8"/>
<feature type="chain" id="PRO_5042148090" evidence="1">
    <location>
        <begin position="23"/>
        <end position="108"/>
    </location>
</feature>
<dbReference type="Proteomes" id="UP001164929">
    <property type="component" value="Chromosome 13"/>
</dbReference>
<sequence>MSLTKSILFASISILTKFTVWGWRGEDLANSSTIWRFCSVSTVAEPPRRRRVVVGERLREGKVAEKERLRGFGEVKFVGSLADGGILDWSETAAFWSADAMVTVAEER</sequence>
<feature type="signal peptide" evidence="1">
    <location>
        <begin position="1"/>
        <end position="22"/>
    </location>
</feature>
<accession>A0AAD6LYU8</accession>
<evidence type="ECO:0000313" key="2">
    <source>
        <dbReference type="EMBL" id="KAJ6975661.1"/>
    </source>
</evidence>
<reference evidence="2" key="1">
    <citation type="journal article" date="2023" name="Mol. Ecol. Resour.">
        <title>Chromosome-level genome assembly of a triploid poplar Populus alba 'Berolinensis'.</title>
        <authorList>
            <person name="Chen S."/>
            <person name="Yu Y."/>
            <person name="Wang X."/>
            <person name="Wang S."/>
            <person name="Zhang T."/>
            <person name="Zhou Y."/>
            <person name="He R."/>
            <person name="Meng N."/>
            <person name="Wang Y."/>
            <person name="Liu W."/>
            <person name="Liu Z."/>
            <person name="Liu J."/>
            <person name="Guo Q."/>
            <person name="Huang H."/>
            <person name="Sederoff R.R."/>
            <person name="Wang G."/>
            <person name="Qu G."/>
            <person name="Chen S."/>
        </authorList>
    </citation>
    <scope>NUCLEOTIDE SEQUENCE</scope>
    <source>
        <strain evidence="2">SC-2020</strain>
    </source>
</reference>
<dbReference type="EMBL" id="JAQIZT010000013">
    <property type="protein sequence ID" value="KAJ6975661.1"/>
    <property type="molecule type" value="Genomic_DNA"/>
</dbReference>
<gene>
    <name evidence="2" type="ORF">NC653_031479</name>
</gene>
<evidence type="ECO:0000313" key="3">
    <source>
        <dbReference type="Proteomes" id="UP001164929"/>
    </source>
</evidence>
<protein>
    <submittedName>
        <fullName evidence="2">Uncharacterized protein</fullName>
    </submittedName>
</protein>
<keyword evidence="3" id="KW-1185">Reference proteome</keyword>
<name>A0AAD6LYU8_9ROSI</name>
<evidence type="ECO:0000256" key="1">
    <source>
        <dbReference type="SAM" id="SignalP"/>
    </source>
</evidence>
<organism evidence="2 3">
    <name type="scientific">Populus alba x Populus x berolinensis</name>
    <dbReference type="NCBI Taxonomy" id="444605"/>
    <lineage>
        <taxon>Eukaryota</taxon>
        <taxon>Viridiplantae</taxon>
        <taxon>Streptophyta</taxon>
        <taxon>Embryophyta</taxon>
        <taxon>Tracheophyta</taxon>
        <taxon>Spermatophyta</taxon>
        <taxon>Magnoliopsida</taxon>
        <taxon>eudicotyledons</taxon>
        <taxon>Gunneridae</taxon>
        <taxon>Pentapetalae</taxon>
        <taxon>rosids</taxon>
        <taxon>fabids</taxon>
        <taxon>Malpighiales</taxon>
        <taxon>Salicaceae</taxon>
        <taxon>Saliceae</taxon>
        <taxon>Populus</taxon>
    </lineage>
</organism>
<proteinExistence type="predicted"/>
<comment type="caution">
    <text evidence="2">The sequence shown here is derived from an EMBL/GenBank/DDBJ whole genome shotgun (WGS) entry which is preliminary data.</text>
</comment>